<dbReference type="EMBL" id="JAGSPJ010000006">
    <property type="protein sequence ID" value="MBR7801371.1"/>
    <property type="molecule type" value="Genomic_DNA"/>
</dbReference>
<feature type="transmembrane region" description="Helical" evidence="1">
    <location>
        <begin position="221"/>
        <end position="241"/>
    </location>
</feature>
<protein>
    <submittedName>
        <fullName evidence="2">Uncharacterized protein</fullName>
    </submittedName>
</protein>
<keyword evidence="3" id="KW-1185">Reference proteome</keyword>
<feature type="transmembrane region" description="Helical" evidence="1">
    <location>
        <begin position="169"/>
        <end position="188"/>
    </location>
</feature>
<keyword evidence="1" id="KW-0812">Transmembrane</keyword>
<keyword evidence="1" id="KW-1133">Transmembrane helix</keyword>
<accession>A0A941E5K7</accession>
<dbReference type="Proteomes" id="UP000678545">
    <property type="component" value="Unassembled WGS sequence"/>
</dbReference>
<sequence length="323" mass="36570">MNPNQIIESYVRDVAAHLPRGMRNDVAFELRVLLQEEHHAKTEGAVDLSDTTAVMNLLREFGHPHEVAARYRPNFTVIEPSDGPRFIRLSIIGLLIIWSLGLLTSWQQLSSAPNNVLQLLVKWWGGTVIPSLWWPGALVTSFAIASWVKKRWPRSSNWKPSDPDRIVGGRLSLAFAIVGMLCGIIILIQPTWILDFFWNGKAAPAAYAALTYSESFLQRQAGPLFILITLNVPFFIAVMIQGRWSNRLRQFELTLSLLTSSVILWTIVDGPILLSEVSDKTTKFLLVLCLIFTLFHLTIQWMRKTKPNLSPTALYSQDVRQSH</sequence>
<organism evidence="2 3">
    <name type="scientific">Undibacterium fentianense</name>
    <dbReference type="NCBI Taxonomy" id="2828728"/>
    <lineage>
        <taxon>Bacteria</taxon>
        <taxon>Pseudomonadati</taxon>
        <taxon>Pseudomonadota</taxon>
        <taxon>Betaproteobacteria</taxon>
        <taxon>Burkholderiales</taxon>
        <taxon>Oxalobacteraceae</taxon>
        <taxon>Undibacterium</taxon>
    </lineage>
</organism>
<gene>
    <name evidence="2" type="ORF">KDM90_15280</name>
</gene>
<proteinExistence type="predicted"/>
<dbReference type="AlphaFoldDB" id="A0A941E5K7"/>
<evidence type="ECO:0000313" key="2">
    <source>
        <dbReference type="EMBL" id="MBR7801371.1"/>
    </source>
</evidence>
<feature type="transmembrane region" description="Helical" evidence="1">
    <location>
        <begin position="253"/>
        <end position="272"/>
    </location>
</feature>
<evidence type="ECO:0000313" key="3">
    <source>
        <dbReference type="Proteomes" id="UP000678545"/>
    </source>
</evidence>
<comment type="caution">
    <text evidence="2">The sequence shown here is derived from an EMBL/GenBank/DDBJ whole genome shotgun (WGS) entry which is preliminary data.</text>
</comment>
<name>A0A941E5K7_9BURK</name>
<evidence type="ECO:0000256" key="1">
    <source>
        <dbReference type="SAM" id="Phobius"/>
    </source>
</evidence>
<feature type="transmembrane region" description="Helical" evidence="1">
    <location>
        <begin position="123"/>
        <end position="148"/>
    </location>
</feature>
<feature type="transmembrane region" description="Helical" evidence="1">
    <location>
        <begin position="284"/>
        <end position="302"/>
    </location>
</feature>
<feature type="transmembrane region" description="Helical" evidence="1">
    <location>
        <begin position="86"/>
        <end position="103"/>
    </location>
</feature>
<keyword evidence="1" id="KW-0472">Membrane</keyword>
<reference evidence="2" key="1">
    <citation type="submission" date="2021-04" db="EMBL/GenBank/DDBJ databases">
        <title>novel species isolated from subtropical streams in China.</title>
        <authorList>
            <person name="Lu H."/>
        </authorList>
    </citation>
    <scope>NUCLEOTIDE SEQUENCE</scope>
    <source>
        <strain evidence="2">FT137W</strain>
    </source>
</reference>
<dbReference type="RefSeq" id="WP_212676478.1">
    <property type="nucleotide sequence ID" value="NZ_JAGSPJ010000006.1"/>
</dbReference>